<gene>
    <name evidence="2" type="ORF">Poly30_12780</name>
</gene>
<feature type="chain" id="PRO_5021970627" description="SMP-30/Gluconolaconase/LRE-like region" evidence="1">
    <location>
        <begin position="21"/>
        <end position="401"/>
    </location>
</feature>
<evidence type="ECO:0000313" key="2">
    <source>
        <dbReference type="EMBL" id="QDV05776.1"/>
    </source>
</evidence>
<organism evidence="2 3">
    <name type="scientific">Saltatorellus ferox</name>
    <dbReference type="NCBI Taxonomy" id="2528018"/>
    <lineage>
        <taxon>Bacteria</taxon>
        <taxon>Pseudomonadati</taxon>
        <taxon>Planctomycetota</taxon>
        <taxon>Planctomycetia</taxon>
        <taxon>Planctomycetia incertae sedis</taxon>
        <taxon>Saltatorellus</taxon>
    </lineage>
</organism>
<feature type="signal peptide" evidence="1">
    <location>
        <begin position="1"/>
        <end position="20"/>
    </location>
</feature>
<dbReference type="SUPFAM" id="SSF101898">
    <property type="entry name" value="NHL repeat"/>
    <property type="match status" value="1"/>
</dbReference>
<evidence type="ECO:0008006" key="4">
    <source>
        <dbReference type="Google" id="ProtNLM"/>
    </source>
</evidence>
<reference evidence="2 3" key="1">
    <citation type="submission" date="2019-02" db="EMBL/GenBank/DDBJ databases">
        <title>Deep-cultivation of Planctomycetes and their phenomic and genomic characterization uncovers novel biology.</title>
        <authorList>
            <person name="Wiegand S."/>
            <person name="Jogler M."/>
            <person name="Boedeker C."/>
            <person name="Pinto D."/>
            <person name="Vollmers J."/>
            <person name="Rivas-Marin E."/>
            <person name="Kohn T."/>
            <person name="Peeters S.H."/>
            <person name="Heuer A."/>
            <person name="Rast P."/>
            <person name="Oberbeckmann S."/>
            <person name="Bunk B."/>
            <person name="Jeske O."/>
            <person name="Meyerdierks A."/>
            <person name="Storesund J.E."/>
            <person name="Kallscheuer N."/>
            <person name="Luecker S."/>
            <person name="Lage O.M."/>
            <person name="Pohl T."/>
            <person name="Merkel B.J."/>
            <person name="Hornburger P."/>
            <person name="Mueller R.-W."/>
            <person name="Bruemmer F."/>
            <person name="Labrenz M."/>
            <person name="Spormann A.M."/>
            <person name="Op den Camp H."/>
            <person name="Overmann J."/>
            <person name="Amann R."/>
            <person name="Jetten M.S.M."/>
            <person name="Mascher T."/>
            <person name="Medema M.H."/>
            <person name="Devos D.P."/>
            <person name="Kaster A.-K."/>
            <person name="Ovreas L."/>
            <person name="Rohde M."/>
            <person name="Galperin M.Y."/>
            <person name="Jogler C."/>
        </authorList>
    </citation>
    <scope>NUCLEOTIDE SEQUENCE [LARGE SCALE GENOMIC DNA]</scope>
    <source>
        <strain evidence="2 3">Poly30</strain>
    </source>
</reference>
<evidence type="ECO:0000256" key="1">
    <source>
        <dbReference type="SAM" id="SignalP"/>
    </source>
</evidence>
<dbReference type="Proteomes" id="UP000320390">
    <property type="component" value="Chromosome"/>
</dbReference>
<accession>A0A518ENX0</accession>
<dbReference type="RefSeq" id="WP_145195373.1">
    <property type="nucleotide sequence ID" value="NZ_CP036434.1"/>
</dbReference>
<dbReference type="EMBL" id="CP036434">
    <property type="protein sequence ID" value="QDV05776.1"/>
    <property type="molecule type" value="Genomic_DNA"/>
</dbReference>
<protein>
    <recommendedName>
        <fullName evidence="4">SMP-30/Gluconolaconase/LRE-like region</fullName>
    </recommendedName>
</protein>
<evidence type="ECO:0000313" key="3">
    <source>
        <dbReference type="Proteomes" id="UP000320390"/>
    </source>
</evidence>
<name>A0A518ENX0_9BACT</name>
<dbReference type="OrthoDB" id="265867at2"/>
<keyword evidence="3" id="KW-1185">Reference proteome</keyword>
<proteinExistence type="predicted"/>
<keyword evidence="1" id="KW-0732">Signal</keyword>
<dbReference type="AlphaFoldDB" id="A0A518ENX0"/>
<sequence precursor="true">MNRLLLTPLAALLIPSLASAQVAYGTDDVGMMDNFFLDTASGVSTGPIFTGSDSWGMADDSAASIYYINDGGNLFTAPFASAGGAATSLGQIVQAGTTTLYTMTALAYENGVLYSHRNIATEALYTIDLVTYEATPVLVYSSTTIDIGGLSVDPATGLLLGSNDASGYTDPQGNSGTGIVVFDITTASETITYPYPTGETDIDGIAFDPSGTIWYLEDEPAPLHNLDTATMMFDPNPPMNAILGSEVFSAGTFTGVNGGGLGTPYCMANPNSTGATGSLAAAGSVSAAANDVTLNATNLPTSSFGFFITSQVQGFVMNPAGSSGNLCLSGAIGRYVGAGQIQNTGAAGSFSLALDLTQTPTPTGLVSIAAGETWNFQAWHRDSSATGPTSNFTNGLQIDFN</sequence>